<feature type="compositionally biased region" description="Low complexity" evidence="1">
    <location>
        <begin position="404"/>
        <end position="413"/>
    </location>
</feature>
<feature type="chain" id="PRO_5047278514" evidence="2">
    <location>
        <begin position="21"/>
        <end position="1177"/>
    </location>
</feature>
<dbReference type="EMBL" id="CAXAMM010041795">
    <property type="protein sequence ID" value="CAK9101230.1"/>
    <property type="molecule type" value="Genomic_DNA"/>
</dbReference>
<reference evidence="3 4" key="1">
    <citation type="submission" date="2024-02" db="EMBL/GenBank/DDBJ databases">
        <authorList>
            <person name="Chen Y."/>
            <person name="Shah S."/>
            <person name="Dougan E. K."/>
            <person name="Thang M."/>
            <person name="Chan C."/>
        </authorList>
    </citation>
    <scope>NUCLEOTIDE SEQUENCE [LARGE SCALE GENOMIC DNA]</scope>
</reference>
<evidence type="ECO:0000313" key="3">
    <source>
        <dbReference type="EMBL" id="CAK9101230.1"/>
    </source>
</evidence>
<evidence type="ECO:0000256" key="1">
    <source>
        <dbReference type="SAM" id="MobiDB-lite"/>
    </source>
</evidence>
<accession>A0ABP0RNZ1</accession>
<evidence type="ECO:0000256" key="2">
    <source>
        <dbReference type="SAM" id="SignalP"/>
    </source>
</evidence>
<feature type="signal peptide" evidence="2">
    <location>
        <begin position="1"/>
        <end position="20"/>
    </location>
</feature>
<feature type="compositionally biased region" description="Basic and acidic residues" evidence="1">
    <location>
        <begin position="1140"/>
        <end position="1153"/>
    </location>
</feature>
<feature type="region of interest" description="Disordered" evidence="1">
    <location>
        <begin position="1119"/>
        <end position="1177"/>
    </location>
</feature>
<sequence>MEPGMGCVTTLAVLWAPVHLYLTQTDWRALRNWLGRIGVAADRNVLKEKRVEEEMLSLRQRNYKLFSSFISHLNFFSMYGFSYDALAAPELDNIFVAACCILSYVQHLMVAQEWLSMSPQRLKLVAVLHHSAGLLLRIMTGISASPMKFAVMHGFNIAVRFMLVFTFLDPWVSIPFQVLYTLADVFEYVLLFEGTSEQAGSLWYSQFFICLLSIAASILIDSVLRARIYALLDTADAESLVSSFRRVLRGVCDGEVLLDSHMNVAKESECLKHLILTNVSLTGSSFLDLLDGEQHRFKAFIDSSMASPEPKDSLKRTDTPPANGLRVSLRGSEGVRVAADLYHVPVPGLFGAKEPFHLIAFKEDLDSRTHPEAAEGAVPDALQLSGGGCAANASRDPIGQQTDTASIRSASTSRSSSAPAAFLDLQEMFLLVDVDTELQDVQQVELNFKRQEEPLDVPSGLHSGMPSLRKLVKPMDWEKVRSKVSKFVEKSMRGDVEVQGKSMNPMTVQLPGHSGWLVVEEASLHPSQDAKAASRKAAEIHESWEHQRLKPSWVSSKLTSQLTGFSDALSLDQLVASASMVLQRVEGSFRAGGQQEESKSFTVPDAVQLIAGGTVIGAVAEDMLRKIKNSAGGRAGISRSYVETCERFGKLADKVREVYEQMEEIAKYEVEKANLNVKLKSSEIDASGIAKALGREDDQELIAKIKEAEDLHDDDDEVDAKEQLVQEIKLMLTRNDLAILLKEVLGALERFRWQDMATELRRWINLAENGDNMIRRVLDESVELQREAIGVLTLSKFLVEETLSSHTLLAARGLADFHTAIDREMRKIMEQQGLDDNITVRMLADAKNQMLVEGYATQKSSVWDEDEKANSTRVSRNNSMQPNVAELSPLQQSIILERDQQKRSHKKIMSDLYAIVQEHKRKVELNRSLYEHMIHSSMHQEVPKPSVGGRSPRPSEPASQSYLQVAMEHGRSGEAVRCAEPARPDDPEATPRASGIETETGEAAAPSSASLPLARRERRKSITAGKWAVSLKGGEKVEAERNKDPKHRAARPHFEVGAMRLLQSAKAFVDDIISASAEKGMLEESALKLLKKVELLRRRCKNAQSRLFNPKSTLRSLQSMEVLESPKRASVSAARSSRKGSKEGSDKQVEWLKMRRARPAGEPEDGESPPQGHCAGA</sequence>
<dbReference type="Proteomes" id="UP001642464">
    <property type="component" value="Unassembled WGS sequence"/>
</dbReference>
<comment type="caution">
    <text evidence="3">The sequence shown here is derived from an EMBL/GenBank/DDBJ whole genome shotgun (WGS) entry which is preliminary data.</text>
</comment>
<feature type="compositionally biased region" description="Low complexity" evidence="1">
    <location>
        <begin position="1003"/>
        <end position="1013"/>
    </location>
</feature>
<evidence type="ECO:0000313" key="4">
    <source>
        <dbReference type="Proteomes" id="UP001642464"/>
    </source>
</evidence>
<proteinExistence type="predicted"/>
<gene>
    <name evidence="3" type="ORF">SCF082_LOCUS47341</name>
</gene>
<protein>
    <submittedName>
        <fullName evidence="3">GTP cyclohydrolase URC1</fullName>
    </submittedName>
</protein>
<keyword evidence="2" id="KW-0732">Signal</keyword>
<organism evidence="3 4">
    <name type="scientific">Durusdinium trenchii</name>
    <dbReference type="NCBI Taxonomy" id="1381693"/>
    <lineage>
        <taxon>Eukaryota</taxon>
        <taxon>Sar</taxon>
        <taxon>Alveolata</taxon>
        <taxon>Dinophyceae</taxon>
        <taxon>Suessiales</taxon>
        <taxon>Symbiodiniaceae</taxon>
        <taxon>Durusdinium</taxon>
    </lineage>
</organism>
<feature type="region of interest" description="Disordered" evidence="1">
    <location>
        <begin position="936"/>
        <end position="1017"/>
    </location>
</feature>
<keyword evidence="4" id="KW-1185">Reference proteome</keyword>
<feature type="region of interest" description="Disordered" evidence="1">
    <location>
        <begin position="388"/>
        <end position="413"/>
    </location>
</feature>
<name>A0ABP0RNZ1_9DINO</name>